<accession>A0A846W7H6</accession>
<dbReference type="InterPro" id="IPR017519">
    <property type="entry name" value="CHP03085"/>
</dbReference>
<feature type="region of interest" description="Disordered" evidence="1">
    <location>
        <begin position="1"/>
        <end position="20"/>
    </location>
</feature>
<dbReference type="InterPro" id="IPR034660">
    <property type="entry name" value="DinB/YfiT-like"/>
</dbReference>
<sequence length="238" mass="26176">MVEEDVAKSSHRLRHLPELGEAPATRRRVAGVSLAQRERHALVRSALAAGAEAPTLCGTWTVYDLAAHLVVRERRPDAALGILLKPLSGYLDKQQAKIRQRPFPELAEQIRTGPPLWSPLRPVDAVVNLTEMFIHHEDIRRGEPGWEPRQLDDADEQRLWRALRAIARANYRKSPAPLVLATPGGERITAHAGTGDAVVLTGPPSELLLHAFGRDEVRIEASGPDADVRAVLATDRSV</sequence>
<dbReference type="AlphaFoldDB" id="A0A846W7H6"/>
<proteinExistence type="predicted"/>
<organism evidence="2 3">
    <name type="scientific">Nocardia coubleae</name>
    <dbReference type="NCBI Taxonomy" id="356147"/>
    <lineage>
        <taxon>Bacteria</taxon>
        <taxon>Bacillati</taxon>
        <taxon>Actinomycetota</taxon>
        <taxon>Actinomycetes</taxon>
        <taxon>Mycobacteriales</taxon>
        <taxon>Nocardiaceae</taxon>
        <taxon>Nocardia</taxon>
    </lineage>
</organism>
<evidence type="ECO:0000256" key="1">
    <source>
        <dbReference type="SAM" id="MobiDB-lite"/>
    </source>
</evidence>
<comment type="caution">
    <text evidence="2">The sequence shown here is derived from an EMBL/GenBank/DDBJ whole genome shotgun (WGS) entry which is preliminary data.</text>
</comment>
<dbReference type="SUPFAM" id="SSF109854">
    <property type="entry name" value="DinB/YfiT-like putative metalloenzymes"/>
    <property type="match status" value="1"/>
</dbReference>
<reference evidence="2 3" key="1">
    <citation type="submission" date="2020-04" db="EMBL/GenBank/DDBJ databases">
        <title>MicrobeNet Type strains.</title>
        <authorList>
            <person name="Nicholson A.C."/>
        </authorList>
    </citation>
    <scope>NUCLEOTIDE SEQUENCE [LARGE SCALE GENOMIC DNA]</scope>
    <source>
        <strain evidence="2 3">DSM 44960</strain>
    </source>
</reference>
<gene>
    <name evidence="2" type="ORF">HGA10_15170</name>
</gene>
<dbReference type="NCBIfam" id="TIGR03085">
    <property type="entry name" value="TIGR03085 family metal-binding protein"/>
    <property type="match status" value="1"/>
</dbReference>
<protein>
    <submittedName>
        <fullName evidence="2">TIGR03085 family protein</fullName>
    </submittedName>
</protein>
<dbReference type="InterPro" id="IPR017517">
    <property type="entry name" value="Maleyloyr_isom"/>
</dbReference>
<dbReference type="NCBIfam" id="TIGR03083">
    <property type="entry name" value="maleylpyruvate isomerase family mycothiol-dependent enzyme"/>
    <property type="match status" value="1"/>
</dbReference>
<evidence type="ECO:0000313" key="2">
    <source>
        <dbReference type="EMBL" id="NKX88646.1"/>
    </source>
</evidence>
<dbReference type="EMBL" id="JAAXOM010000003">
    <property type="protein sequence ID" value="NKX88646.1"/>
    <property type="molecule type" value="Genomic_DNA"/>
</dbReference>
<evidence type="ECO:0000313" key="3">
    <source>
        <dbReference type="Proteomes" id="UP000572007"/>
    </source>
</evidence>
<name>A0A846W7H6_9NOCA</name>
<dbReference type="Proteomes" id="UP000572007">
    <property type="component" value="Unassembled WGS sequence"/>
</dbReference>
<keyword evidence="3" id="KW-1185">Reference proteome</keyword>